<dbReference type="Proteomes" id="UP000515165">
    <property type="component" value="Chromosome X"/>
</dbReference>
<dbReference type="CTD" id="81887"/>
<organism evidence="2 3">
    <name type="scientific">Zalophus californianus</name>
    <name type="common">California sealion</name>
    <dbReference type="NCBI Taxonomy" id="9704"/>
    <lineage>
        <taxon>Eukaryota</taxon>
        <taxon>Metazoa</taxon>
        <taxon>Chordata</taxon>
        <taxon>Craniata</taxon>
        <taxon>Vertebrata</taxon>
        <taxon>Euteleostomi</taxon>
        <taxon>Mammalia</taxon>
        <taxon>Eutheria</taxon>
        <taxon>Laurasiatheria</taxon>
        <taxon>Carnivora</taxon>
        <taxon>Caniformia</taxon>
        <taxon>Pinnipedia</taxon>
        <taxon>Otariidae</taxon>
        <taxon>Zalophus</taxon>
    </lineage>
</organism>
<accession>A0A6J2EE05</accession>
<feature type="compositionally biased region" description="Acidic residues" evidence="1">
    <location>
        <begin position="184"/>
        <end position="198"/>
    </location>
</feature>
<evidence type="ECO:0000313" key="3">
    <source>
        <dbReference type="RefSeq" id="XP_027463913.1"/>
    </source>
</evidence>
<dbReference type="Pfam" id="PF04031">
    <property type="entry name" value="Las1"/>
    <property type="match status" value="1"/>
</dbReference>
<protein>
    <submittedName>
        <fullName evidence="3">Ribosomal biogenesis protein LAS1L isoform X4</fullName>
    </submittedName>
</protein>
<feature type="region of interest" description="Disordered" evidence="1">
    <location>
        <begin position="184"/>
        <end position="234"/>
    </location>
</feature>
<evidence type="ECO:0000313" key="2">
    <source>
        <dbReference type="Proteomes" id="UP000515165"/>
    </source>
</evidence>
<dbReference type="GO" id="GO:0090730">
    <property type="term" value="C:Las1 complex"/>
    <property type="evidence" value="ECO:0007669"/>
    <property type="project" value="InterPro"/>
</dbReference>
<sequence length="775" mass="89078">MDRVWSAWCGKCVKEKGSPPLWAQRIVVAWLSRAEWDQVTVYLFCDDHKLQRYALNRITVWRSRLGNELPLAVASTADLVRCKLMDVTGGLGPDELRLLYGMALVRFVNLISERKTKFVKLPLKFLAQEVNIPDWIVELRHELTHKKMPHINDCRRGCYFVLDWLQKTYWCRQLENSLRETWELEDDREETDEEDPEEDKNIVVDDVTEQRPEPKDKGKGAELDIRVDGDSEGNKEVDSHLKKALRHKELYERARELLVLYEEEQFKLPEKEFEGKVAELEGASRKERGHLERRREGESSWLILYTDGREQMMEVLEKFRHLPQAVKAWNNLSPPVECILAELKGITCENREAVLDAFLDDGFLIPTFEQLAALQIDYEDGQTEVQRGEGTDPKLHKNVDLNDILVPKPFSQFWQPLLRGLHSQTFTQALLERMLSELPALGDSGIRPTYILRWTIELIVANTKTGRNARRFSASQWEARRSWRLFNCSASLDWPRVVESCLGSPCWASSQLLQLVFKAMGQVLPDEEQERLLRICSIYTQTGENTLVQEGSEASPIGKSPYTLDSLYWSLKPAGSFGIEGEPQQQEEQGSLNDLKKGEKEEKDLEDQVEEEEEEENDDQKWEEEDEDAEDEEEEQEEEEEEDRMEVGPFSTGEESPTAENARLLAQKRGALQGSPWQVSSEDIRWDTFPLGLMPGQTEDPAELMLENYDTMYLLDQPVLEQRLEPPTCKIGTLGLSCGMGSDNCSNSSNSSSNLEGLLWNQGQMHGLKTGLQLF</sequence>
<name>A0A6J2EE05_ZALCA</name>
<feature type="region of interest" description="Disordered" evidence="1">
    <location>
        <begin position="578"/>
        <end position="658"/>
    </location>
</feature>
<keyword evidence="2" id="KW-1185">Reference proteome</keyword>
<feature type="compositionally biased region" description="Basic and acidic residues" evidence="1">
    <location>
        <begin position="199"/>
        <end position="234"/>
    </location>
</feature>
<dbReference type="RefSeq" id="XP_027463913.1">
    <property type="nucleotide sequence ID" value="XM_027608112.1"/>
</dbReference>
<dbReference type="AlphaFoldDB" id="A0A6J2EE05"/>
<dbReference type="GO" id="GO:0000460">
    <property type="term" value="P:maturation of 5.8S rRNA"/>
    <property type="evidence" value="ECO:0007669"/>
    <property type="project" value="TreeGrafter"/>
</dbReference>
<dbReference type="PANTHER" id="PTHR15002">
    <property type="entry name" value="RIBOSOMAL BIOGENESIS PROTEIN LAS1L"/>
    <property type="match status" value="1"/>
</dbReference>
<feature type="compositionally biased region" description="Acidic residues" evidence="1">
    <location>
        <begin position="604"/>
        <end position="644"/>
    </location>
</feature>
<dbReference type="GO" id="GO:0004519">
    <property type="term" value="F:endonuclease activity"/>
    <property type="evidence" value="ECO:0007669"/>
    <property type="project" value="InterPro"/>
</dbReference>
<evidence type="ECO:0000256" key="1">
    <source>
        <dbReference type="SAM" id="MobiDB-lite"/>
    </source>
</evidence>
<reference evidence="3" key="1">
    <citation type="submission" date="2025-08" db="UniProtKB">
        <authorList>
            <consortium name="RefSeq"/>
        </authorList>
    </citation>
    <scope>IDENTIFICATION</scope>
    <source>
        <tissue evidence="3">Blood</tissue>
    </source>
</reference>
<proteinExistence type="predicted"/>
<dbReference type="GO" id="GO:0000470">
    <property type="term" value="P:maturation of LSU-rRNA"/>
    <property type="evidence" value="ECO:0007669"/>
    <property type="project" value="TreeGrafter"/>
</dbReference>
<feature type="compositionally biased region" description="Low complexity" evidence="1">
    <location>
        <begin position="580"/>
        <end position="593"/>
    </location>
</feature>
<dbReference type="GO" id="GO:0030687">
    <property type="term" value="C:preribosome, large subunit precursor"/>
    <property type="evidence" value="ECO:0007669"/>
    <property type="project" value="TreeGrafter"/>
</dbReference>
<feature type="compositionally biased region" description="Basic and acidic residues" evidence="1">
    <location>
        <begin position="594"/>
        <end position="603"/>
    </location>
</feature>
<dbReference type="GeneID" id="113930711"/>
<dbReference type="PANTHER" id="PTHR15002:SF0">
    <property type="entry name" value="RIBOSOMAL BIOGENESIS PROTEIN LAS1L"/>
    <property type="match status" value="1"/>
</dbReference>
<gene>
    <name evidence="3" type="primary">LAS1L</name>
</gene>
<dbReference type="InterPro" id="IPR007174">
    <property type="entry name" value="Las1"/>
</dbReference>